<gene>
    <name evidence="1" type="ORF">CFX0092_A1908</name>
</gene>
<dbReference type="RefSeq" id="WP_197699729.1">
    <property type="nucleotide sequence ID" value="NZ_LN890655.1"/>
</dbReference>
<dbReference type="AlphaFoldDB" id="A0A160T1P7"/>
<reference evidence="1" key="1">
    <citation type="submission" date="2016-01" db="EMBL/GenBank/DDBJ databases">
        <authorList>
            <person name="Mcilroy J.S."/>
            <person name="Karst M S."/>
            <person name="Albertsen M."/>
        </authorList>
    </citation>
    <scope>NUCLEOTIDE SEQUENCE</scope>
    <source>
        <strain evidence="1">Cfx-K</strain>
    </source>
</reference>
<sequence>MTRPDDLLQRLDAIGRSLAHSPGALALIGLGSVGRELERLDEYSDLDFFVIVESGDKPAFLADLAWLAAAHPLVYRFRNTIDGYKFLYADGIYGEMAVFTPDELLTAAYAPGRLVWRRAGVPDAWAAPREWPPRRSPPVVDHLLGEALTNLYVGLCRFYRGEKLSAFRFIQGFAVDRVIDLAGLMAVSSASTADLFDGPRRFEQRFPALAADLPALLPGYDHSPAATAAILTLLEAHFAVEPAIGGAIRDLLSSHGAPDAPSTSATK</sequence>
<accession>A0A160T1P7</accession>
<dbReference type="InterPro" id="IPR043519">
    <property type="entry name" value="NT_sf"/>
</dbReference>
<evidence type="ECO:0000313" key="2">
    <source>
        <dbReference type="Proteomes" id="UP000215027"/>
    </source>
</evidence>
<protein>
    <submittedName>
        <fullName evidence="1">Uncharacterized protein</fullName>
    </submittedName>
</protein>
<organism evidence="1 2">
    <name type="scientific">Candidatus Promineifilum breve</name>
    <dbReference type="NCBI Taxonomy" id="1806508"/>
    <lineage>
        <taxon>Bacteria</taxon>
        <taxon>Bacillati</taxon>
        <taxon>Chloroflexota</taxon>
        <taxon>Ardenticatenia</taxon>
        <taxon>Candidatus Promineifilales</taxon>
        <taxon>Candidatus Promineifilaceae</taxon>
        <taxon>Candidatus Promineifilum</taxon>
    </lineage>
</organism>
<dbReference type="Gene3D" id="3.30.460.10">
    <property type="entry name" value="Beta Polymerase, domain 2"/>
    <property type="match status" value="1"/>
</dbReference>
<name>A0A160T1P7_9CHLR</name>
<dbReference type="KEGG" id="pbf:CFX0092_A1908"/>
<dbReference type="Proteomes" id="UP000215027">
    <property type="component" value="Chromosome I"/>
</dbReference>
<evidence type="ECO:0000313" key="1">
    <source>
        <dbReference type="EMBL" id="CUS03786.2"/>
    </source>
</evidence>
<dbReference type="EMBL" id="LN890655">
    <property type="protein sequence ID" value="CUS03786.2"/>
    <property type="molecule type" value="Genomic_DNA"/>
</dbReference>
<proteinExistence type="predicted"/>
<keyword evidence="2" id="KW-1185">Reference proteome</keyword>